<keyword evidence="9" id="KW-1185">Reference proteome</keyword>
<feature type="region of interest" description="Disordered" evidence="6">
    <location>
        <begin position="306"/>
        <end position="326"/>
    </location>
</feature>
<evidence type="ECO:0000256" key="7">
    <source>
        <dbReference type="SAM" id="Phobius"/>
    </source>
</evidence>
<dbReference type="PANTHER" id="PTHR31889">
    <property type="entry name" value="FUCOSYLTRANSFERASE 2-RELATED"/>
    <property type="match status" value="1"/>
</dbReference>
<dbReference type="EMBL" id="OZ019898">
    <property type="protein sequence ID" value="CAK9228602.1"/>
    <property type="molecule type" value="Genomic_DNA"/>
</dbReference>
<evidence type="ECO:0000256" key="5">
    <source>
        <dbReference type="ARBA" id="ARBA00023316"/>
    </source>
</evidence>
<sequence length="674" mass="76230">MSSSKMGSRLHFAAPNRFLPAAAAAAAGGILSKNVRYKFWAVMLVGTICVLTILHSMTASTFRRRSHEESWYSEASVVKVCPLQKHESPPVTSVESLIKAMRAKSRQAAAAAGSTTETFFSASKRREWHRKNPCQSRDQMRALYMLRKVTPDVDDNPKWKLVLKEYEILHRTCVRRMGNVTEFFLKKKTIEGCNFVVADTERGTGIGNKLLSIVSIFLYALLTQRVMLVPFATAIPGVMCEPFEGSSWVIDPELRNFTQARENPKLWGTVSKFHQNVDSCFSDDHAAAELRSSSWNMKFFNRDSSTGHDSSAGGELQMNKSRAAASGKNPAVKKIYASRVSEVWDGQPHPRFFCDTEQAHYSRGVTWVYFRESLYFVPKLFAIPSFRAVMEELFPDRYVLPHVLRSVMLPSDAVWGRVRQVHDAYFRHAETRVGIQVRYFHGLSDFELLHQVTENNIQRCLVEHKLLPDPSEKRNHNAHRHHLLQFRSNKTSETQSLNVTTVFIASLYQSLNEKLKNLYLRSALETGDAIGVVQLSHENQQLFGLEVDRQALAEILCLSLSDHLLLTPQSTFGALAQGYGGLRPWFTDIRPHTFSACVRAQSMETCYQLPNTKKFSCPHDLHVHGKAVSQLVPYITDCHLVEEPVFKVRGAGLGMQLLTAHDHSNNKRDATSNL</sequence>
<keyword evidence="2" id="KW-0328">Glycosyltransferase</keyword>
<comment type="similarity">
    <text evidence="1">Belongs to the glycosyltransferase 37 family.</text>
</comment>
<name>A0ABP0UTU1_9BRYO</name>
<evidence type="ECO:0000256" key="1">
    <source>
        <dbReference type="ARBA" id="ARBA00010481"/>
    </source>
</evidence>
<dbReference type="Proteomes" id="UP001497512">
    <property type="component" value="Chromosome 6"/>
</dbReference>
<evidence type="ECO:0000256" key="2">
    <source>
        <dbReference type="ARBA" id="ARBA00022676"/>
    </source>
</evidence>
<keyword evidence="3" id="KW-0808">Transferase</keyword>
<evidence type="ECO:0000256" key="3">
    <source>
        <dbReference type="ARBA" id="ARBA00022679"/>
    </source>
</evidence>
<proteinExistence type="inferred from homology"/>
<keyword evidence="5" id="KW-0961">Cell wall biogenesis/degradation</keyword>
<dbReference type="Pfam" id="PF03254">
    <property type="entry name" value="XG_FTase"/>
    <property type="match status" value="1"/>
</dbReference>
<dbReference type="InterPro" id="IPR004938">
    <property type="entry name" value="XG_FTase"/>
</dbReference>
<feature type="transmembrane region" description="Helical" evidence="7">
    <location>
        <begin position="42"/>
        <end position="62"/>
    </location>
</feature>
<keyword evidence="7" id="KW-1133">Transmembrane helix</keyword>
<evidence type="ECO:0000256" key="4">
    <source>
        <dbReference type="ARBA" id="ARBA00023180"/>
    </source>
</evidence>
<protein>
    <recommendedName>
        <fullName evidence="10">Fucosyltransferase</fullName>
    </recommendedName>
</protein>
<keyword evidence="7" id="KW-0812">Transmembrane</keyword>
<evidence type="ECO:0000313" key="8">
    <source>
        <dbReference type="EMBL" id="CAK9228602.1"/>
    </source>
</evidence>
<evidence type="ECO:0000256" key="6">
    <source>
        <dbReference type="SAM" id="MobiDB-lite"/>
    </source>
</evidence>
<accession>A0ABP0UTU1</accession>
<keyword evidence="7" id="KW-0472">Membrane</keyword>
<organism evidence="8 9">
    <name type="scientific">Sphagnum troendelagicum</name>
    <dbReference type="NCBI Taxonomy" id="128251"/>
    <lineage>
        <taxon>Eukaryota</taxon>
        <taxon>Viridiplantae</taxon>
        <taxon>Streptophyta</taxon>
        <taxon>Embryophyta</taxon>
        <taxon>Bryophyta</taxon>
        <taxon>Sphagnophytina</taxon>
        <taxon>Sphagnopsida</taxon>
        <taxon>Sphagnales</taxon>
        <taxon>Sphagnaceae</taxon>
        <taxon>Sphagnum</taxon>
    </lineage>
</organism>
<evidence type="ECO:0008006" key="10">
    <source>
        <dbReference type="Google" id="ProtNLM"/>
    </source>
</evidence>
<reference evidence="8" key="1">
    <citation type="submission" date="2024-02" db="EMBL/GenBank/DDBJ databases">
        <authorList>
            <consortium name="ELIXIR-Norway"/>
            <consortium name="Elixir Norway"/>
        </authorList>
    </citation>
    <scope>NUCLEOTIDE SEQUENCE</scope>
</reference>
<keyword evidence="4" id="KW-0325">Glycoprotein</keyword>
<dbReference type="PANTHER" id="PTHR31889:SF86">
    <property type="entry name" value="FUCOSYLTRANSFERASE"/>
    <property type="match status" value="1"/>
</dbReference>
<evidence type="ECO:0000313" key="9">
    <source>
        <dbReference type="Proteomes" id="UP001497512"/>
    </source>
</evidence>
<gene>
    <name evidence="8" type="ORF">CSSPTR1EN2_LOCUS19242</name>
</gene>